<reference evidence="7 8" key="1">
    <citation type="submission" date="2016-08" db="EMBL/GenBank/DDBJ databases">
        <title>Novel Firmicutes and Novel Genomes.</title>
        <authorList>
            <person name="Poppleton D.I."/>
            <person name="Gribaldo S."/>
        </authorList>
    </citation>
    <scope>NUCLEOTIDE SEQUENCE [LARGE SCALE GENOMIC DNA]</scope>
    <source>
        <strain evidence="7 8">CTT3</strain>
    </source>
</reference>
<evidence type="ECO:0000256" key="6">
    <source>
        <dbReference type="RuleBase" id="RU363042"/>
    </source>
</evidence>
<feature type="transmembrane region" description="Helical" evidence="6">
    <location>
        <begin position="5"/>
        <end position="23"/>
    </location>
</feature>
<dbReference type="GO" id="GO:0005886">
    <property type="term" value="C:plasma membrane"/>
    <property type="evidence" value="ECO:0007669"/>
    <property type="project" value="UniProtKB-SubCell"/>
</dbReference>
<keyword evidence="6" id="KW-0443">Lipid metabolism</keyword>
<keyword evidence="6" id="KW-0046">Antibiotic resistance</keyword>
<organism evidence="7 8">
    <name type="scientific">Thermohalobacter berrensis</name>
    <dbReference type="NCBI Taxonomy" id="99594"/>
    <lineage>
        <taxon>Bacteria</taxon>
        <taxon>Bacillati</taxon>
        <taxon>Bacillota</taxon>
        <taxon>Tissierellia</taxon>
        <taxon>Tissierellales</taxon>
        <taxon>Thermohalobacteraceae</taxon>
        <taxon>Thermohalobacter</taxon>
    </lineage>
</organism>
<evidence type="ECO:0000256" key="5">
    <source>
        <dbReference type="ARBA" id="ARBA00023136"/>
    </source>
</evidence>
<dbReference type="PANTHER" id="PTHR37693">
    <property type="entry name" value="PHOSPHATIDYLGLYCEROL LYSYLTRANSFERASE"/>
    <property type="match status" value="1"/>
</dbReference>
<feature type="transmembrane region" description="Helical" evidence="6">
    <location>
        <begin position="152"/>
        <end position="175"/>
    </location>
</feature>
<evidence type="ECO:0000256" key="4">
    <source>
        <dbReference type="ARBA" id="ARBA00022989"/>
    </source>
</evidence>
<comment type="similarity">
    <text evidence="6">Belongs to the LPG synthase family.</text>
</comment>
<comment type="function">
    <text evidence="6">Catalyzes the transfer of a lysyl group from L-lysyl-tRNA(Lys) to membrane-bound phosphatidylglycerol (PG), which produces lysylphosphatidylglycerol (LPG), a major component of the bacterial membrane with a positive net charge. LPG synthesis contributes to bacterial virulence as it is involved in the resistance mechanism against cationic antimicrobial peptides (CAMP) produces by the host's immune system (defensins, cathelicidins) and by the competing microorganisms.</text>
</comment>
<evidence type="ECO:0000256" key="2">
    <source>
        <dbReference type="ARBA" id="ARBA00022475"/>
    </source>
</evidence>
<feature type="transmembrane region" description="Helical" evidence="6">
    <location>
        <begin position="256"/>
        <end position="277"/>
    </location>
</feature>
<keyword evidence="3 6" id="KW-0812">Transmembrane</keyword>
<evidence type="ECO:0000313" key="8">
    <source>
        <dbReference type="Proteomes" id="UP000284177"/>
    </source>
</evidence>
<protein>
    <recommendedName>
        <fullName evidence="6">Phosphatidylglycerol lysyltransferase</fullName>
        <ecNumber evidence="6">2.3.2.3</ecNumber>
    </recommendedName>
    <alternativeName>
        <fullName evidence="6">Lysylphosphatidylglycerol synthase</fullName>
    </alternativeName>
</protein>
<accession>A0A419SWE2</accession>
<feature type="transmembrane region" description="Helical" evidence="6">
    <location>
        <begin position="231"/>
        <end position="250"/>
    </location>
</feature>
<dbReference type="EMBL" id="MCIB01000037">
    <property type="protein sequence ID" value="RKD29530.1"/>
    <property type="molecule type" value="Genomic_DNA"/>
</dbReference>
<comment type="catalytic activity">
    <reaction evidence="6">
        <text>L-lysyl-tRNA(Lys) + a 1,2-diacyl-sn-glycero-3-phospho-(1'-sn-glycerol) = a 1,2-diacyl-sn-glycero-3-phospho-1'-(3'-O-L-lysyl)-sn-glycerol + tRNA(Lys)</text>
        <dbReference type="Rhea" id="RHEA:10668"/>
        <dbReference type="Rhea" id="RHEA-COMP:9696"/>
        <dbReference type="Rhea" id="RHEA-COMP:9697"/>
        <dbReference type="ChEBI" id="CHEBI:64716"/>
        <dbReference type="ChEBI" id="CHEBI:75792"/>
        <dbReference type="ChEBI" id="CHEBI:78442"/>
        <dbReference type="ChEBI" id="CHEBI:78529"/>
        <dbReference type="EC" id="2.3.2.3"/>
    </reaction>
</comment>
<dbReference type="GO" id="GO:0050071">
    <property type="term" value="F:phosphatidylglycerol lysyltransferase activity"/>
    <property type="evidence" value="ECO:0007669"/>
    <property type="project" value="UniProtKB-EC"/>
</dbReference>
<dbReference type="PANTHER" id="PTHR37693:SF1">
    <property type="entry name" value="INTEGRAL MEMBRANE PROTEIN"/>
    <property type="match status" value="1"/>
</dbReference>
<dbReference type="NCBIfam" id="TIGR00374">
    <property type="entry name" value="flippase-like domain"/>
    <property type="match status" value="1"/>
</dbReference>
<feature type="transmembrane region" description="Helical" evidence="6">
    <location>
        <begin position="289"/>
        <end position="308"/>
    </location>
</feature>
<keyword evidence="2" id="KW-1003">Cell membrane</keyword>
<dbReference type="Pfam" id="PF03706">
    <property type="entry name" value="LPG_synthase_TM"/>
    <property type="match status" value="1"/>
</dbReference>
<dbReference type="InterPro" id="IPR022791">
    <property type="entry name" value="L-PG_synthase/AglD"/>
</dbReference>
<evidence type="ECO:0000256" key="3">
    <source>
        <dbReference type="ARBA" id="ARBA00022692"/>
    </source>
</evidence>
<keyword evidence="8" id="KW-1185">Reference proteome</keyword>
<name>A0A419SWE2_9FIRM</name>
<dbReference type="Proteomes" id="UP000284177">
    <property type="component" value="Unassembled WGS sequence"/>
</dbReference>
<dbReference type="GO" id="GO:0006629">
    <property type="term" value="P:lipid metabolic process"/>
    <property type="evidence" value="ECO:0007669"/>
    <property type="project" value="UniProtKB-KW"/>
</dbReference>
<comment type="subcellular location">
    <subcellularLocation>
        <location evidence="1 6">Cell membrane</location>
        <topology evidence="1 6">Multi-pass membrane protein</topology>
    </subcellularLocation>
</comment>
<evidence type="ECO:0000256" key="1">
    <source>
        <dbReference type="ARBA" id="ARBA00004651"/>
    </source>
</evidence>
<keyword evidence="5 6" id="KW-0472">Membrane</keyword>
<dbReference type="RefSeq" id="WP_120170478.1">
    <property type="nucleotide sequence ID" value="NZ_MCIB01000037.1"/>
</dbReference>
<gene>
    <name evidence="6" type="primary">mprF</name>
    <name evidence="7" type="ORF">BET03_05580</name>
</gene>
<keyword evidence="6" id="KW-0808">Transferase</keyword>
<feature type="transmembrane region" description="Helical" evidence="6">
    <location>
        <begin position="123"/>
        <end position="146"/>
    </location>
</feature>
<dbReference type="EC" id="2.3.2.3" evidence="6"/>
<sequence length="341" mass="38960">MKKQTFNYVLIICLIILTTWIMIRSNELSEIPKLMGQTNKFFLLLGILSMFGFWISDALIINTTTKALNIRNNLLNSLRLTMIGQYYSAITPFSTGGQPAQSYSMVNNSIPIGKATSVMVNKLLIRQISITLYSITMFTLKVSFIYGKIKNVFLFILFGIILNFIGLVIIVFLFLNSTVIKRIIFTVLNLCRKIKIIKNVSKYEVKLNRYLNEYKENIEKIRENKLMSIKIGIITIIQLTFYFSITYFVYRALGFNSASLIDIISIQSLLYMAVSFIPTPGNVGVSEGGFYILFGSFFTKNVLLYAIILWRIIIYYFNLLVSGTVTLIDFLVQSKKKSAIS</sequence>
<feature type="transmembrane region" description="Helical" evidence="6">
    <location>
        <begin position="43"/>
        <end position="61"/>
    </location>
</feature>
<proteinExistence type="inferred from homology"/>
<dbReference type="OrthoDB" id="9810654at2"/>
<keyword evidence="4 6" id="KW-1133">Transmembrane helix</keyword>
<dbReference type="AlphaFoldDB" id="A0A419SWE2"/>
<evidence type="ECO:0000313" key="7">
    <source>
        <dbReference type="EMBL" id="RKD29530.1"/>
    </source>
</evidence>
<dbReference type="GO" id="GO:0046677">
    <property type="term" value="P:response to antibiotic"/>
    <property type="evidence" value="ECO:0007669"/>
    <property type="project" value="UniProtKB-KW"/>
</dbReference>
<comment type="caution">
    <text evidence="7">The sequence shown here is derived from an EMBL/GenBank/DDBJ whole genome shotgun (WGS) entry which is preliminary data.</text>
</comment>